<proteinExistence type="predicted"/>
<evidence type="ECO:0008006" key="2">
    <source>
        <dbReference type="Google" id="ProtNLM"/>
    </source>
</evidence>
<name>A0A094Q6F7_9ZZZZ</name>
<dbReference type="Pfam" id="PF07081">
    <property type="entry name" value="DUF1349"/>
    <property type="match status" value="1"/>
</dbReference>
<protein>
    <recommendedName>
        <fullName evidence="2">DUF1349 domain-containing protein</fullName>
    </recommendedName>
</protein>
<dbReference type="AlphaFoldDB" id="A0A094Q6F7"/>
<organism evidence="1">
    <name type="scientific">freshwater metagenome</name>
    <dbReference type="NCBI Taxonomy" id="449393"/>
    <lineage>
        <taxon>unclassified sequences</taxon>
        <taxon>metagenomes</taxon>
        <taxon>ecological metagenomes</taxon>
    </lineage>
</organism>
<dbReference type="InterPro" id="IPR013320">
    <property type="entry name" value="ConA-like_dom_sf"/>
</dbReference>
<reference evidence="1" key="1">
    <citation type="submission" date="2014-06" db="EMBL/GenBank/DDBJ databases">
        <title>Key roles for freshwater Actinobacteria revealed by deep metagenomic sequencing.</title>
        <authorList>
            <person name="Ghai R."/>
            <person name="Mizuno C.M."/>
            <person name="Picazo A."/>
            <person name="Camacho A."/>
            <person name="Rodriguez-Valera F."/>
        </authorList>
    </citation>
    <scope>NUCLEOTIDE SEQUENCE</scope>
</reference>
<dbReference type="SUPFAM" id="SSF49899">
    <property type="entry name" value="Concanavalin A-like lectins/glucanases"/>
    <property type="match status" value="1"/>
</dbReference>
<comment type="caution">
    <text evidence="1">The sequence shown here is derived from an EMBL/GenBank/DDBJ whole genome shotgun (WGS) entry which is preliminary data.</text>
</comment>
<sequence length="191" mass="21035">MKEILWEQGKWLNPPATTAHENSHLKVTTIHESDFWRNTSYGFVHDSGHALLSDFPVNSSMEVTFVLDYSGQFDQAGIIVYSDSQHWIKAGVESADGLPQVGAVVTSINSDWSLAPVADWFGKEVTVRASRTDDALTIRARCEDEDQLIRLAPIDGSLAWSAGPHCASPVSRSLEVTFIGWTHGDADLTLH</sequence>
<accession>A0A094Q6F7</accession>
<gene>
    <name evidence="1" type="ORF">GM51_6075</name>
</gene>
<dbReference type="Gene3D" id="2.60.120.200">
    <property type="match status" value="1"/>
</dbReference>
<dbReference type="InterPro" id="IPR009784">
    <property type="entry name" value="DUF1349"/>
</dbReference>
<dbReference type="PANTHER" id="PTHR35332">
    <property type="entry name" value="REGULATION OF ENOLASE PROTEIN 1"/>
    <property type="match status" value="1"/>
</dbReference>
<evidence type="ECO:0000313" key="1">
    <source>
        <dbReference type="EMBL" id="KGA19775.1"/>
    </source>
</evidence>
<dbReference type="EMBL" id="JNSL01000027">
    <property type="protein sequence ID" value="KGA19775.1"/>
    <property type="molecule type" value="Genomic_DNA"/>
</dbReference>
<dbReference type="PANTHER" id="PTHR35332:SF2">
    <property type="entry name" value="REGULATION OF ENOLASE PROTEIN 1"/>
    <property type="match status" value="1"/>
</dbReference>